<keyword evidence="3" id="KW-1185">Reference proteome</keyword>
<name>A0AAU9KH12_9CILI</name>
<evidence type="ECO:0000313" key="3">
    <source>
        <dbReference type="Proteomes" id="UP001162131"/>
    </source>
</evidence>
<dbReference type="EMBL" id="CAJZBQ010000063">
    <property type="protein sequence ID" value="CAG9336079.1"/>
    <property type="molecule type" value="Genomic_DNA"/>
</dbReference>
<dbReference type="Proteomes" id="UP001162131">
    <property type="component" value="Unassembled WGS sequence"/>
</dbReference>
<dbReference type="AlphaFoldDB" id="A0AAU9KH12"/>
<evidence type="ECO:0000256" key="1">
    <source>
        <dbReference type="SAM" id="Phobius"/>
    </source>
</evidence>
<comment type="caution">
    <text evidence="2">The sequence shown here is derived from an EMBL/GenBank/DDBJ whole genome shotgun (WGS) entry which is preliminary data.</text>
</comment>
<reference evidence="2" key="1">
    <citation type="submission" date="2021-09" db="EMBL/GenBank/DDBJ databases">
        <authorList>
            <consortium name="AG Swart"/>
            <person name="Singh M."/>
            <person name="Singh A."/>
            <person name="Seah K."/>
            <person name="Emmerich C."/>
        </authorList>
    </citation>
    <scope>NUCLEOTIDE SEQUENCE</scope>
    <source>
        <strain evidence="2">ATCC30299</strain>
    </source>
</reference>
<keyword evidence="1" id="KW-0472">Membrane</keyword>
<sequence>MDWKPSIMYANWTEFSFIIAFIFYFFQAFFFDLVETKKTVPKNFSKIISIFSPLYFLIPHKLFSFIQYIIPIPIISFFLQIKIVRFLSSFL</sequence>
<gene>
    <name evidence="2" type="ORF">BSTOLATCC_MIC65385</name>
</gene>
<organism evidence="2 3">
    <name type="scientific">Blepharisma stoltei</name>
    <dbReference type="NCBI Taxonomy" id="1481888"/>
    <lineage>
        <taxon>Eukaryota</taxon>
        <taxon>Sar</taxon>
        <taxon>Alveolata</taxon>
        <taxon>Ciliophora</taxon>
        <taxon>Postciliodesmatophora</taxon>
        <taxon>Heterotrichea</taxon>
        <taxon>Heterotrichida</taxon>
        <taxon>Blepharismidae</taxon>
        <taxon>Blepharisma</taxon>
    </lineage>
</organism>
<proteinExistence type="predicted"/>
<keyword evidence="1" id="KW-1133">Transmembrane helix</keyword>
<feature type="transmembrane region" description="Helical" evidence="1">
    <location>
        <begin position="12"/>
        <end position="31"/>
    </location>
</feature>
<protein>
    <submittedName>
        <fullName evidence="2">Uncharacterized protein</fullName>
    </submittedName>
</protein>
<evidence type="ECO:0000313" key="2">
    <source>
        <dbReference type="EMBL" id="CAG9336079.1"/>
    </source>
</evidence>
<accession>A0AAU9KH12</accession>
<feature type="transmembrane region" description="Helical" evidence="1">
    <location>
        <begin position="43"/>
        <end position="59"/>
    </location>
</feature>
<keyword evidence="1" id="KW-0812">Transmembrane</keyword>